<dbReference type="AlphaFoldDB" id="B0JRU3"/>
<protein>
    <submittedName>
        <fullName evidence="1">Uncharacterized protein</fullName>
    </submittedName>
</protein>
<organism evidence="1 2">
    <name type="scientific">Microcystis aeruginosa (strain NIES-843 / IAM M-2473)</name>
    <dbReference type="NCBI Taxonomy" id="449447"/>
    <lineage>
        <taxon>Bacteria</taxon>
        <taxon>Bacillati</taxon>
        <taxon>Cyanobacteriota</taxon>
        <taxon>Cyanophyceae</taxon>
        <taxon>Oscillatoriophycideae</taxon>
        <taxon>Chroococcales</taxon>
        <taxon>Microcystaceae</taxon>
        <taxon>Microcystis</taxon>
    </lineage>
</organism>
<dbReference type="EnsemblBacteria" id="BAG00843">
    <property type="protein sequence ID" value="BAG00843"/>
    <property type="gene ID" value="MAE_10210"/>
</dbReference>
<accession>B0JRU3</accession>
<dbReference type="KEGG" id="mar:MAE_10210"/>
<keyword evidence="2" id="KW-1185">Reference proteome</keyword>
<proteinExistence type="predicted"/>
<dbReference type="STRING" id="449447.MAE_10210"/>
<dbReference type="PaxDb" id="449447-MAE_10210"/>
<evidence type="ECO:0000313" key="2">
    <source>
        <dbReference type="Proteomes" id="UP000001510"/>
    </source>
</evidence>
<reference evidence="1 2" key="1">
    <citation type="journal article" date="2007" name="DNA Res.">
        <title>Complete genomic structure of the bloom-forming toxic cyanobacterium Microcystis aeruginosa NIES-843.</title>
        <authorList>
            <person name="Kaneko T."/>
            <person name="Nakajima N."/>
            <person name="Okamoto S."/>
            <person name="Suzuki I."/>
            <person name="Tanabe Y."/>
            <person name="Tamaoki M."/>
            <person name="Nakamura Y."/>
            <person name="Kasai F."/>
            <person name="Watanabe A."/>
            <person name="Kawashima K."/>
            <person name="Kishida Y."/>
            <person name="Ono A."/>
            <person name="Shimizu Y."/>
            <person name="Takahashi C."/>
            <person name="Minami C."/>
            <person name="Fujishiro T."/>
            <person name="Kohara M."/>
            <person name="Katoh M."/>
            <person name="Nakazaki N."/>
            <person name="Nakayama S."/>
            <person name="Yamada M."/>
            <person name="Tabata S."/>
            <person name="Watanabe M.M."/>
        </authorList>
    </citation>
    <scope>NUCLEOTIDE SEQUENCE [LARGE SCALE GENOMIC DNA]</scope>
    <source>
        <strain evidence="2">NIES-843 / IAM M-247</strain>
    </source>
</reference>
<gene>
    <name evidence="1" type="ordered locus">MAE_10210</name>
</gene>
<dbReference type="HOGENOM" id="CLU_3081824_0_0_3"/>
<dbReference type="Proteomes" id="UP000001510">
    <property type="component" value="Chromosome"/>
</dbReference>
<dbReference type="EMBL" id="AP009552">
    <property type="protein sequence ID" value="BAG00843.1"/>
    <property type="molecule type" value="Genomic_DNA"/>
</dbReference>
<name>B0JRU3_MICAN</name>
<sequence>MVCLAWIVHPVSLASGSNNYHSTALIDNRLLFKCLRYSVLVVYPLSHSGDYR</sequence>
<evidence type="ECO:0000313" key="1">
    <source>
        <dbReference type="EMBL" id="BAG00843.1"/>
    </source>
</evidence>